<name>D2ZVF4_NEIM2</name>
<dbReference type="EMBL" id="ACDX02000005">
    <property type="protein sequence ID" value="EFC88936.1"/>
    <property type="molecule type" value="Genomic_DNA"/>
</dbReference>
<proteinExistence type="predicted"/>
<evidence type="ECO:0000313" key="1">
    <source>
        <dbReference type="EMBL" id="EFC88936.1"/>
    </source>
</evidence>
<reference evidence="1 2" key="1">
    <citation type="submission" date="2009-10" db="EMBL/GenBank/DDBJ databases">
        <authorList>
            <person name="Weinstock G."/>
            <person name="Sodergren E."/>
            <person name="Clifton S."/>
            <person name="Fulton L."/>
            <person name="Fulton B."/>
            <person name="Courtney L."/>
            <person name="Fronick C."/>
            <person name="Harrison M."/>
            <person name="Strong C."/>
            <person name="Farmer C."/>
            <person name="Delahaunty K."/>
            <person name="Markovic C."/>
            <person name="Hall O."/>
            <person name="Minx P."/>
            <person name="Tomlinson C."/>
            <person name="Mitreva M."/>
            <person name="Nelson J."/>
            <person name="Hou S."/>
            <person name="Wollam A."/>
            <person name="Pepin K.H."/>
            <person name="Johnson M."/>
            <person name="Bhonagiri V."/>
            <person name="Nash W.E."/>
            <person name="Warren W."/>
            <person name="Chinwalla A."/>
            <person name="Mardis E.R."/>
            <person name="Wilson R.K."/>
        </authorList>
    </citation>
    <scope>NUCLEOTIDE SEQUENCE [LARGE SCALE GENOMIC DNA]</scope>
    <source>
        <strain evidence="2">ATCC 25996 / DSM 4631 / NCTC 10774 / M26</strain>
    </source>
</reference>
<evidence type="ECO:0000313" key="2">
    <source>
        <dbReference type="Proteomes" id="UP000003344"/>
    </source>
</evidence>
<comment type="caution">
    <text evidence="1">The sequence shown here is derived from an EMBL/GenBank/DDBJ whole genome shotgun (WGS) entry which is preliminary data.</text>
</comment>
<sequence>MFIICLFNKNRRMNCLQTLYLGEGSSAFEMFYECQMVAEFYLFD</sequence>
<gene>
    <name evidence="1" type="ORF">NEIMUCOT_04598</name>
</gene>
<organism evidence="1 2">
    <name type="scientific">Neisseria mucosa (strain ATCC 25996 / DSM 4631 / NCTC 10774 / M26)</name>
    <dbReference type="NCBI Taxonomy" id="546266"/>
    <lineage>
        <taxon>Bacteria</taxon>
        <taxon>Pseudomonadati</taxon>
        <taxon>Pseudomonadota</taxon>
        <taxon>Betaproteobacteria</taxon>
        <taxon>Neisseriales</taxon>
        <taxon>Neisseriaceae</taxon>
        <taxon>Neisseria</taxon>
    </lineage>
</organism>
<accession>D2ZVF4</accession>
<dbReference type="Proteomes" id="UP000003344">
    <property type="component" value="Unassembled WGS sequence"/>
</dbReference>
<protein>
    <submittedName>
        <fullName evidence="1">Uncharacterized protein</fullName>
    </submittedName>
</protein>
<dbReference type="AlphaFoldDB" id="D2ZVF4"/>